<dbReference type="SUPFAM" id="SSF161098">
    <property type="entry name" value="MetI-like"/>
    <property type="match status" value="1"/>
</dbReference>
<evidence type="ECO:0000256" key="6">
    <source>
        <dbReference type="ARBA" id="ARBA00023136"/>
    </source>
</evidence>
<dbReference type="OrthoDB" id="9788108at2"/>
<dbReference type="Pfam" id="PF00528">
    <property type="entry name" value="BPD_transp_1"/>
    <property type="match status" value="1"/>
</dbReference>
<dbReference type="InterPro" id="IPR000515">
    <property type="entry name" value="MetI-like"/>
</dbReference>
<dbReference type="RefSeq" id="WP_144707336.1">
    <property type="nucleotide sequence ID" value="NZ_VNJJ01000029.1"/>
</dbReference>
<dbReference type="InterPro" id="IPR035906">
    <property type="entry name" value="MetI-like_sf"/>
</dbReference>
<reference evidence="9 10" key="1">
    <citation type="submission" date="2019-07" db="EMBL/GenBank/DDBJ databases">
        <authorList>
            <person name="Kim J."/>
        </authorList>
    </citation>
    <scope>NUCLEOTIDE SEQUENCE [LARGE SCALE GENOMIC DNA]</scope>
    <source>
        <strain evidence="9 10">G13</strain>
    </source>
</reference>
<protein>
    <submittedName>
        <fullName evidence="9">Sugar ABC transporter permease</fullName>
    </submittedName>
</protein>
<evidence type="ECO:0000256" key="3">
    <source>
        <dbReference type="ARBA" id="ARBA00022475"/>
    </source>
</evidence>
<feature type="transmembrane region" description="Helical" evidence="7">
    <location>
        <begin position="159"/>
        <end position="182"/>
    </location>
</feature>
<feature type="transmembrane region" description="Helical" evidence="7">
    <location>
        <begin position="79"/>
        <end position="99"/>
    </location>
</feature>
<accession>A0A559J4J8</accession>
<dbReference type="PANTHER" id="PTHR30193">
    <property type="entry name" value="ABC TRANSPORTER PERMEASE PROTEIN"/>
    <property type="match status" value="1"/>
</dbReference>
<dbReference type="GO" id="GO:0055085">
    <property type="term" value="P:transmembrane transport"/>
    <property type="evidence" value="ECO:0007669"/>
    <property type="project" value="InterPro"/>
</dbReference>
<comment type="similarity">
    <text evidence="7">Belongs to the binding-protein-dependent transport system permease family.</text>
</comment>
<dbReference type="InterPro" id="IPR051393">
    <property type="entry name" value="ABC_transporter_permease"/>
</dbReference>
<comment type="subcellular location">
    <subcellularLocation>
        <location evidence="1 7">Cell membrane</location>
        <topology evidence="1 7">Multi-pass membrane protein</topology>
    </subcellularLocation>
</comment>
<proteinExistence type="inferred from homology"/>
<evidence type="ECO:0000256" key="4">
    <source>
        <dbReference type="ARBA" id="ARBA00022692"/>
    </source>
</evidence>
<sequence>MHAKRGKWFLGQEKTALYFLLPSFLVLGLFVFWPIINSFILSFYNWNLFDAMHPFVGLGNYRALMQDERFWNSVRQTGYYTLLSVPLGIVLSLLLAVLINLPLRGMTFFKAIYFLPVISSFAVIAIIWSFLLDPDIGLISHYFQEWGIPVKDWLRNPVWAMPAVIMVAVWKNIGFNMVIFLAGLQEIPESVYEASKLDGAGPVRRFWSVTLPMLRHTLLFVVIISIISSFQVFDQVYVMTRGGPVFKTETIVYFIYHYGFEELDMGYASSASALLFVVVLLITLLQLRIFKFNETN</sequence>
<feature type="domain" description="ABC transmembrane type-1" evidence="8">
    <location>
        <begin position="74"/>
        <end position="286"/>
    </location>
</feature>
<keyword evidence="3" id="KW-1003">Cell membrane</keyword>
<name>A0A559J4J8_9BACL</name>
<dbReference type="Gene3D" id="1.10.3720.10">
    <property type="entry name" value="MetI-like"/>
    <property type="match status" value="1"/>
</dbReference>
<dbReference type="CDD" id="cd06261">
    <property type="entry name" value="TM_PBP2"/>
    <property type="match status" value="1"/>
</dbReference>
<evidence type="ECO:0000256" key="7">
    <source>
        <dbReference type="RuleBase" id="RU363032"/>
    </source>
</evidence>
<dbReference type="Proteomes" id="UP000316330">
    <property type="component" value="Unassembled WGS sequence"/>
</dbReference>
<keyword evidence="6 7" id="KW-0472">Membrane</keyword>
<feature type="transmembrane region" description="Helical" evidence="7">
    <location>
        <begin position="111"/>
        <end position="131"/>
    </location>
</feature>
<keyword evidence="10" id="KW-1185">Reference proteome</keyword>
<keyword evidence="5 7" id="KW-1133">Transmembrane helix</keyword>
<dbReference type="PROSITE" id="PS50928">
    <property type="entry name" value="ABC_TM1"/>
    <property type="match status" value="1"/>
</dbReference>
<feature type="transmembrane region" description="Helical" evidence="7">
    <location>
        <begin position="16"/>
        <end position="36"/>
    </location>
</feature>
<evidence type="ECO:0000259" key="8">
    <source>
        <dbReference type="PROSITE" id="PS50928"/>
    </source>
</evidence>
<evidence type="ECO:0000256" key="2">
    <source>
        <dbReference type="ARBA" id="ARBA00022448"/>
    </source>
</evidence>
<comment type="caution">
    <text evidence="9">The sequence shown here is derived from an EMBL/GenBank/DDBJ whole genome shotgun (WGS) entry which is preliminary data.</text>
</comment>
<evidence type="ECO:0000313" key="9">
    <source>
        <dbReference type="EMBL" id="TVX94807.1"/>
    </source>
</evidence>
<feature type="transmembrane region" description="Helical" evidence="7">
    <location>
        <begin position="213"/>
        <end position="233"/>
    </location>
</feature>
<gene>
    <name evidence="9" type="ORF">FPZ45_24765</name>
</gene>
<keyword evidence="4 7" id="KW-0812">Transmembrane</keyword>
<dbReference type="AlphaFoldDB" id="A0A559J4J8"/>
<organism evidence="9 10">
    <name type="scientific">Cohnella terricola</name>
    <dbReference type="NCBI Taxonomy" id="1289167"/>
    <lineage>
        <taxon>Bacteria</taxon>
        <taxon>Bacillati</taxon>
        <taxon>Bacillota</taxon>
        <taxon>Bacilli</taxon>
        <taxon>Bacillales</taxon>
        <taxon>Paenibacillaceae</taxon>
        <taxon>Cohnella</taxon>
    </lineage>
</organism>
<dbReference type="GO" id="GO:0005886">
    <property type="term" value="C:plasma membrane"/>
    <property type="evidence" value="ECO:0007669"/>
    <property type="project" value="UniProtKB-SubCell"/>
</dbReference>
<evidence type="ECO:0000313" key="10">
    <source>
        <dbReference type="Proteomes" id="UP000316330"/>
    </source>
</evidence>
<evidence type="ECO:0000256" key="1">
    <source>
        <dbReference type="ARBA" id="ARBA00004651"/>
    </source>
</evidence>
<dbReference type="EMBL" id="VNJJ01000029">
    <property type="protein sequence ID" value="TVX94807.1"/>
    <property type="molecule type" value="Genomic_DNA"/>
</dbReference>
<dbReference type="PANTHER" id="PTHR30193:SF37">
    <property type="entry name" value="INNER MEMBRANE ABC TRANSPORTER PERMEASE PROTEIN YCJO"/>
    <property type="match status" value="1"/>
</dbReference>
<evidence type="ECO:0000256" key="5">
    <source>
        <dbReference type="ARBA" id="ARBA00022989"/>
    </source>
</evidence>
<keyword evidence="2 7" id="KW-0813">Transport</keyword>
<feature type="transmembrane region" description="Helical" evidence="7">
    <location>
        <begin position="267"/>
        <end position="287"/>
    </location>
</feature>